<protein>
    <recommendedName>
        <fullName evidence="3 9">5'-nucleotidase</fullName>
        <ecNumber evidence="3 9">3.1.3.5</ecNumber>
    </recommendedName>
</protein>
<keyword evidence="7" id="KW-0460">Magnesium</keyword>
<dbReference type="SUPFAM" id="SSF56784">
    <property type="entry name" value="HAD-like"/>
    <property type="match status" value="1"/>
</dbReference>
<dbReference type="EC" id="3.1.3.5" evidence="3 9"/>
<dbReference type="GO" id="GO:0009117">
    <property type="term" value="P:nucleotide metabolic process"/>
    <property type="evidence" value="ECO:0007669"/>
    <property type="project" value="UniProtKB-KW"/>
</dbReference>
<evidence type="ECO:0000256" key="5">
    <source>
        <dbReference type="ARBA" id="ARBA00022741"/>
    </source>
</evidence>
<keyword evidence="9" id="KW-0963">Cytoplasm</keyword>
<gene>
    <name evidence="10" type="ORF">LARSCL_LOCUS6522</name>
</gene>
<keyword evidence="8 9" id="KW-0546">Nucleotide metabolism</keyword>
<evidence type="ECO:0000256" key="3">
    <source>
        <dbReference type="ARBA" id="ARBA00012643"/>
    </source>
</evidence>
<dbReference type="InterPro" id="IPR006434">
    <property type="entry name" value="Pyrimidine_nucleotidase_eu"/>
</dbReference>
<evidence type="ECO:0000256" key="8">
    <source>
        <dbReference type="ARBA" id="ARBA00023080"/>
    </source>
</evidence>
<evidence type="ECO:0000256" key="4">
    <source>
        <dbReference type="ARBA" id="ARBA00022723"/>
    </source>
</evidence>
<evidence type="ECO:0000313" key="11">
    <source>
        <dbReference type="Proteomes" id="UP001497382"/>
    </source>
</evidence>
<dbReference type="FunFam" id="3.40.50.1000:FF:000032">
    <property type="entry name" value="Cytosolic 5-nucleotidase 3-like"/>
    <property type="match status" value="1"/>
</dbReference>
<dbReference type="InterPro" id="IPR023214">
    <property type="entry name" value="HAD_sf"/>
</dbReference>
<evidence type="ECO:0000256" key="1">
    <source>
        <dbReference type="ARBA" id="ARBA00000815"/>
    </source>
</evidence>
<sequence>MDVFNKENVHIKNRDHVEEIVSQLIKGSASKLQIISDFDQTLSRIHKNGKQCTTTYGIFKNSPLTSDEFKKKSIGLFNHYHPIEIDPHLTKEEKVPYMIEWYTKSRNLMPSSGITKDSLPVMVENSNILLRDGCEVLFESLCKHDVPLLIFSAGVGDVLKEVLQQSNLLYPNIKIIANFMRFDEQNKFTGFKGDLIHTFNKNLSSVENKDYFNHLKSRNNVILLGDSLGDLDMAAGAEDVNVILKIGFLNFKREENLPRYLEAYDIVLCDDQTMDVVIGLLQHIL</sequence>
<dbReference type="AlphaFoldDB" id="A0AAV1ZLU7"/>
<reference evidence="10 11" key="1">
    <citation type="submission" date="2024-04" db="EMBL/GenBank/DDBJ databases">
        <authorList>
            <person name="Rising A."/>
            <person name="Reimegard J."/>
            <person name="Sonavane S."/>
            <person name="Akerstrom W."/>
            <person name="Nylinder S."/>
            <person name="Hedman E."/>
            <person name="Kallberg Y."/>
        </authorList>
    </citation>
    <scope>NUCLEOTIDE SEQUENCE [LARGE SCALE GENOMIC DNA]</scope>
</reference>
<dbReference type="InterPro" id="IPR036412">
    <property type="entry name" value="HAD-like_sf"/>
</dbReference>
<dbReference type="GO" id="GO:0005737">
    <property type="term" value="C:cytoplasm"/>
    <property type="evidence" value="ECO:0007669"/>
    <property type="project" value="UniProtKB-SubCell"/>
</dbReference>
<comment type="catalytic activity">
    <reaction evidence="1 9">
        <text>a ribonucleoside 5'-phosphate + H2O = a ribonucleoside + phosphate</text>
        <dbReference type="Rhea" id="RHEA:12484"/>
        <dbReference type="ChEBI" id="CHEBI:15377"/>
        <dbReference type="ChEBI" id="CHEBI:18254"/>
        <dbReference type="ChEBI" id="CHEBI:43474"/>
        <dbReference type="ChEBI" id="CHEBI:58043"/>
        <dbReference type="EC" id="3.1.3.5"/>
    </reaction>
</comment>
<dbReference type="Proteomes" id="UP001497382">
    <property type="component" value="Unassembled WGS sequence"/>
</dbReference>
<dbReference type="FunFam" id="1.10.150.340:FF:000001">
    <property type="entry name" value="Cytosolic 5-nucleotidase 3-like"/>
    <property type="match status" value="1"/>
</dbReference>
<evidence type="ECO:0000313" key="10">
    <source>
        <dbReference type="EMBL" id="CAL1272679.1"/>
    </source>
</evidence>
<dbReference type="SFLD" id="SFLDG01128">
    <property type="entry name" value="C1.4:_5'-Nucleotidase_Like"/>
    <property type="match status" value="1"/>
</dbReference>
<dbReference type="PANTHER" id="PTHR13045:SF0">
    <property type="entry name" value="7-METHYLGUANOSINE PHOSPHATE-SPECIFIC 5'-NUCLEOTIDASE"/>
    <property type="match status" value="1"/>
</dbReference>
<evidence type="ECO:0000256" key="9">
    <source>
        <dbReference type="RuleBase" id="RU361276"/>
    </source>
</evidence>
<comment type="subcellular location">
    <subcellularLocation>
        <location evidence="9">Cytoplasm</location>
    </subcellularLocation>
</comment>
<dbReference type="Pfam" id="PF05822">
    <property type="entry name" value="UMPH-1"/>
    <property type="match status" value="1"/>
</dbReference>
<evidence type="ECO:0000256" key="2">
    <source>
        <dbReference type="ARBA" id="ARBA00008389"/>
    </source>
</evidence>
<dbReference type="PANTHER" id="PTHR13045">
    <property type="entry name" value="5'-NUCLEOTIDASE"/>
    <property type="match status" value="1"/>
</dbReference>
<name>A0AAV1ZLU7_9ARAC</name>
<dbReference type="NCBIfam" id="TIGR01544">
    <property type="entry name" value="HAD-SF-IE"/>
    <property type="match status" value="1"/>
</dbReference>
<proteinExistence type="inferred from homology"/>
<evidence type="ECO:0000256" key="7">
    <source>
        <dbReference type="ARBA" id="ARBA00022842"/>
    </source>
</evidence>
<dbReference type="Gene3D" id="3.40.50.1000">
    <property type="entry name" value="HAD superfamily/HAD-like"/>
    <property type="match status" value="1"/>
</dbReference>
<dbReference type="GO" id="GO:0000166">
    <property type="term" value="F:nucleotide binding"/>
    <property type="evidence" value="ECO:0007669"/>
    <property type="project" value="UniProtKB-KW"/>
</dbReference>
<keyword evidence="4" id="KW-0479">Metal-binding</keyword>
<dbReference type="Gene3D" id="1.10.150.340">
    <property type="entry name" value="Pyrimidine 5'-nucleotidase (UMPH-1), N-terminal domain"/>
    <property type="match status" value="1"/>
</dbReference>
<keyword evidence="6 9" id="KW-0378">Hydrolase</keyword>
<dbReference type="SFLD" id="SFLDS00003">
    <property type="entry name" value="Haloacid_Dehalogenase"/>
    <property type="match status" value="1"/>
</dbReference>
<comment type="caution">
    <text evidence="10">The sequence shown here is derived from an EMBL/GenBank/DDBJ whole genome shotgun (WGS) entry which is preliminary data.</text>
</comment>
<accession>A0AAV1ZLU7</accession>
<dbReference type="GO" id="GO:0000287">
    <property type="term" value="F:magnesium ion binding"/>
    <property type="evidence" value="ECO:0007669"/>
    <property type="project" value="InterPro"/>
</dbReference>
<evidence type="ECO:0000256" key="6">
    <source>
        <dbReference type="ARBA" id="ARBA00022801"/>
    </source>
</evidence>
<organism evidence="10 11">
    <name type="scientific">Larinioides sclopetarius</name>
    <dbReference type="NCBI Taxonomy" id="280406"/>
    <lineage>
        <taxon>Eukaryota</taxon>
        <taxon>Metazoa</taxon>
        <taxon>Ecdysozoa</taxon>
        <taxon>Arthropoda</taxon>
        <taxon>Chelicerata</taxon>
        <taxon>Arachnida</taxon>
        <taxon>Araneae</taxon>
        <taxon>Araneomorphae</taxon>
        <taxon>Entelegynae</taxon>
        <taxon>Araneoidea</taxon>
        <taxon>Araneidae</taxon>
        <taxon>Larinioides</taxon>
    </lineage>
</organism>
<dbReference type="GO" id="GO:0008253">
    <property type="term" value="F:5'-nucleotidase activity"/>
    <property type="evidence" value="ECO:0007669"/>
    <property type="project" value="UniProtKB-EC"/>
</dbReference>
<dbReference type="EMBL" id="CAXIEN010000062">
    <property type="protein sequence ID" value="CAL1272679.1"/>
    <property type="molecule type" value="Genomic_DNA"/>
</dbReference>
<keyword evidence="5 9" id="KW-0547">Nucleotide-binding</keyword>
<comment type="similarity">
    <text evidence="2 9">Belongs to the pyrimidine 5'-nucleotidase family.</text>
</comment>
<keyword evidence="11" id="KW-1185">Reference proteome</keyword>